<dbReference type="Gene3D" id="3.20.20.80">
    <property type="entry name" value="Glycosidases"/>
    <property type="match status" value="1"/>
</dbReference>
<sequence>MKKKITFLLMFVLSLSMVSAQGTFRFGTSATPEGKTLLVDSKGLILDGKHIIPVMGEIHYSRVPESEWRREIRKMKAGGINIISTYIFWIHHEPEEGKWNWSGNHNLRRFVRICAEENVMLVLRLGPFCHGEVYQGGIPSWVHEKAGQNPKYKIRARTPGFLEDCTELYNTIFAQVNGLLWKDGGPVVGVQIENESRGPWDYLEALKNIAVKAGFDVPFYTRTGWPALRGKEIFGQLLPLYGDYADGFWDRKLEDMPGSYADAFIMRDKRMSSAIATETFSKEELSEDSPSLSSKLSYPYFTCELGGGMMPAYHRRININGRELKPLVICKLGSGSNLPGYYMYHGGTNPYNPLHTMGETQASPGTNHNDLPHMTYDFQAPLGEVGQVFETPFHEGRFIHQILTDWGSELLQMNVDSLSRHYARRGAFEFYNDYVRIKNESGTSHVTFKDYRTEGATIDWTTVEPFCKVDGLIYFIEIRGKKPQISVDGKVYTCKLNKQQKAGKLNVCVLSYEKAKTAYKIDGKLLYAKNGGILYKSDSCIVEEVWTKSPVIAATVTEVKKADAPRVVPMGRQAVAAQPVEEDFAKAAVYTINYDTSGINNYDNLFLRINYRGDVARVYADGRLVADNFWNGKEMWVRMADLVGKKVELKILPLRKDATVYFQKEQKAMIEAAKGDYMLGLDSVEVIERHTLEFNDTF</sequence>
<dbReference type="GO" id="GO:0005975">
    <property type="term" value="P:carbohydrate metabolic process"/>
    <property type="evidence" value="ECO:0007669"/>
    <property type="project" value="InterPro"/>
</dbReference>
<dbReference type="PRINTS" id="PR00742">
    <property type="entry name" value="GLHYDRLASE35"/>
</dbReference>
<dbReference type="InterPro" id="IPR031330">
    <property type="entry name" value="Gly_Hdrlase_35_cat"/>
</dbReference>
<comment type="similarity">
    <text evidence="1 2">Belongs to the glycosyl hydrolase 35 family.</text>
</comment>
<evidence type="ECO:0000256" key="1">
    <source>
        <dbReference type="ARBA" id="ARBA00009809"/>
    </source>
</evidence>
<evidence type="ECO:0000259" key="4">
    <source>
        <dbReference type="Pfam" id="PF01301"/>
    </source>
</evidence>
<protein>
    <submittedName>
        <fullName evidence="5">Beta-galactosidase</fullName>
        <ecNumber evidence="5">3.2.1.23</ecNumber>
    </submittedName>
</protein>
<name>A0A174MGC6_BACT4</name>
<dbReference type="AlphaFoldDB" id="A0A174MGC6"/>
<dbReference type="Proteomes" id="UP000095541">
    <property type="component" value="Unassembled WGS sequence"/>
</dbReference>
<gene>
    <name evidence="5" type="primary">bga_1</name>
    <name evidence="5" type="ORF">ERS852557_00325</name>
</gene>
<keyword evidence="3" id="KW-0732">Signal</keyword>
<dbReference type="InterPro" id="IPR017853">
    <property type="entry name" value="GH"/>
</dbReference>
<organism evidence="5 6">
    <name type="scientific">Bacteroides thetaiotaomicron</name>
    <dbReference type="NCBI Taxonomy" id="818"/>
    <lineage>
        <taxon>Bacteria</taxon>
        <taxon>Pseudomonadati</taxon>
        <taxon>Bacteroidota</taxon>
        <taxon>Bacteroidia</taxon>
        <taxon>Bacteroidales</taxon>
        <taxon>Bacteroidaceae</taxon>
        <taxon>Bacteroides</taxon>
    </lineage>
</organism>
<dbReference type="RefSeq" id="WP_055216720.1">
    <property type="nucleotide sequence ID" value="NZ_CZBI01000001.1"/>
</dbReference>
<evidence type="ECO:0000313" key="6">
    <source>
        <dbReference type="Proteomes" id="UP000095541"/>
    </source>
</evidence>
<accession>A0A174MGC6</accession>
<dbReference type="InterPro" id="IPR001944">
    <property type="entry name" value="Glycoside_Hdrlase_35"/>
</dbReference>
<dbReference type="EC" id="3.2.1.23" evidence="5"/>
<dbReference type="GO" id="GO:0004565">
    <property type="term" value="F:beta-galactosidase activity"/>
    <property type="evidence" value="ECO:0007669"/>
    <property type="project" value="UniProtKB-EC"/>
</dbReference>
<dbReference type="PANTHER" id="PTHR23421">
    <property type="entry name" value="BETA-GALACTOSIDASE RELATED"/>
    <property type="match status" value="1"/>
</dbReference>
<keyword evidence="5" id="KW-0326">Glycosidase</keyword>
<feature type="chain" id="PRO_5008027974" evidence="3">
    <location>
        <begin position="21"/>
        <end position="698"/>
    </location>
</feature>
<reference evidence="5 6" key="1">
    <citation type="submission" date="2015-09" db="EMBL/GenBank/DDBJ databases">
        <authorList>
            <consortium name="Pathogen Informatics"/>
        </authorList>
    </citation>
    <scope>NUCLEOTIDE SEQUENCE [LARGE SCALE GENOMIC DNA]</scope>
    <source>
        <strain evidence="5 6">2789STDY5834945</strain>
    </source>
</reference>
<evidence type="ECO:0000256" key="2">
    <source>
        <dbReference type="RuleBase" id="RU003679"/>
    </source>
</evidence>
<dbReference type="Pfam" id="PF01301">
    <property type="entry name" value="Glyco_hydro_35"/>
    <property type="match status" value="1"/>
</dbReference>
<dbReference type="SUPFAM" id="SSF51445">
    <property type="entry name" value="(Trans)glycosidases"/>
    <property type="match status" value="1"/>
</dbReference>
<feature type="signal peptide" evidence="3">
    <location>
        <begin position="1"/>
        <end position="20"/>
    </location>
</feature>
<dbReference type="EMBL" id="CZBI01000001">
    <property type="protein sequence ID" value="CUP35412.1"/>
    <property type="molecule type" value="Genomic_DNA"/>
</dbReference>
<evidence type="ECO:0000256" key="3">
    <source>
        <dbReference type="SAM" id="SignalP"/>
    </source>
</evidence>
<keyword evidence="5" id="KW-0378">Hydrolase</keyword>
<evidence type="ECO:0000313" key="5">
    <source>
        <dbReference type="EMBL" id="CUP35412.1"/>
    </source>
</evidence>
<feature type="domain" description="Glycoside hydrolase 35 catalytic" evidence="4">
    <location>
        <begin position="44"/>
        <end position="389"/>
    </location>
</feature>
<proteinExistence type="inferred from homology"/>